<evidence type="ECO:0000259" key="3">
    <source>
        <dbReference type="Pfam" id="PF02275"/>
    </source>
</evidence>
<keyword evidence="2 4" id="KW-0378">Hydrolase</keyword>
<feature type="domain" description="Choloylglycine hydrolase/NAAA C-terminal" evidence="3">
    <location>
        <begin position="25"/>
        <end position="319"/>
    </location>
</feature>
<dbReference type="Proteomes" id="UP000254343">
    <property type="component" value="Unassembled WGS sequence"/>
</dbReference>
<protein>
    <submittedName>
        <fullName evidence="4">Penicillin acylase</fullName>
        <ecNumber evidence="4">3.5.1.11</ecNumber>
    </submittedName>
</protein>
<dbReference type="Gene3D" id="3.60.60.10">
    <property type="entry name" value="Penicillin V Acylase, Chain A"/>
    <property type="match status" value="1"/>
</dbReference>
<dbReference type="OrthoDB" id="1265391at2"/>
<gene>
    <name evidence="4" type="ORF">NCTC12722_03058</name>
</gene>
<name>A0A380WA24_AFIFE</name>
<evidence type="ECO:0000313" key="5">
    <source>
        <dbReference type="Proteomes" id="UP000254343"/>
    </source>
</evidence>
<accession>A0A380WA24</accession>
<evidence type="ECO:0000256" key="2">
    <source>
        <dbReference type="ARBA" id="ARBA00022801"/>
    </source>
</evidence>
<evidence type="ECO:0000256" key="1">
    <source>
        <dbReference type="ARBA" id="ARBA00006625"/>
    </source>
</evidence>
<dbReference type="EMBL" id="UIGB01000001">
    <property type="protein sequence ID" value="SUU85840.1"/>
    <property type="molecule type" value="Genomic_DNA"/>
</dbReference>
<dbReference type="SUPFAM" id="SSF56235">
    <property type="entry name" value="N-terminal nucleophile aminohydrolases (Ntn hydrolases)"/>
    <property type="match status" value="1"/>
</dbReference>
<organism evidence="4 5">
    <name type="scientific">Afipia felis</name>
    <name type="common">Cat scratch disease bacillus</name>
    <dbReference type="NCBI Taxonomy" id="1035"/>
    <lineage>
        <taxon>Bacteria</taxon>
        <taxon>Pseudomonadati</taxon>
        <taxon>Pseudomonadota</taxon>
        <taxon>Alphaproteobacteria</taxon>
        <taxon>Hyphomicrobiales</taxon>
        <taxon>Nitrobacteraceae</taxon>
        <taxon>Afipia</taxon>
    </lineage>
</organism>
<dbReference type="PANTHER" id="PTHR35527:SF2">
    <property type="entry name" value="HYDROLASE"/>
    <property type="match status" value="1"/>
</dbReference>
<proteinExistence type="inferred from homology"/>
<dbReference type="InterPro" id="IPR029132">
    <property type="entry name" value="CBAH/NAAA_C"/>
</dbReference>
<dbReference type="Pfam" id="PF02275">
    <property type="entry name" value="CBAH"/>
    <property type="match status" value="1"/>
</dbReference>
<dbReference type="InterPro" id="IPR029055">
    <property type="entry name" value="Ntn_hydrolases_N"/>
</dbReference>
<dbReference type="AlphaFoldDB" id="A0A380WA24"/>
<reference evidence="4 5" key="1">
    <citation type="submission" date="2018-06" db="EMBL/GenBank/DDBJ databases">
        <authorList>
            <consortium name="Pathogen Informatics"/>
            <person name="Doyle S."/>
        </authorList>
    </citation>
    <scope>NUCLEOTIDE SEQUENCE [LARGE SCALE GENOMIC DNA]</scope>
    <source>
        <strain evidence="4 5">NCTC12722</strain>
    </source>
</reference>
<comment type="similarity">
    <text evidence="1">Belongs to the peptidase C59 family.</text>
</comment>
<dbReference type="InterPro" id="IPR052193">
    <property type="entry name" value="Peptidase_C59"/>
</dbReference>
<dbReference type="EC" id="3.5.1.11" evidence="4"/>
<dbReference type="GO" id="GO:0008953">
    <property type="term" value="F:penicillin amidase activity"/>
    <property type="evidence" value="ECO:0007669"/>
    <property type="project" value="UniProtKB-EC"/>
</dbReference>
<dbReference type="PANTHER" id="PTHR35527">
    <property type="entry name" value="CHOLOYLGLYCINE HYDROLASE"/>
    <property type="match status" value="1"/>
</dbReference>
<sequence length="348" mass="38377">MKKQFFAVSLCVAASIVLIRNSDACTRILWNNNKLSTFVSRTMDWPESTEPKLVVFPRGTKHDGGLIGRGPAKAVQDNPAKWTAKYGSIVTTVYGLGAVDGINEKGVGIHLLYLNATDFGPRDVSKPGLHAGLWGQYVLDNAASVDEALKILEKVQIVMVEARGRKATVHLAMEDASGDSAIVEYVDGKPLIHHGRQYTIMTNDPKYDEQLALLKKQDFSKPSSTMPLPGNVNPQDRFQRATYYASMLPEPKNDREAVAGVLAIARNVSVPFGAPYKDFGIYNTEYRTAMDLGKRWYFFELTTSPSLIWADLMKFDLKQGAPVMALDPDDIALAGNVTTKFKKAKAPF</sequence>
<dbReference type="CDD" id="cd01902">
    <property type="entry name" value="Ntn_CGH"/>
    <property type="match status" value="1"/>
</dbReference>
<dbReference type="RefSeq" id="WP_002716667.1">
    <property type="nucleotide sequence ID" value="NZ_UFSI01000001.1"/>
</dbReference>
<evidence type="ECO:0000313" key="4">
    <source>
        <dbReference type="EMBL" id="SUU85840.1"/>
    </source>
</evidence>